<name>A0ACC1HRV1_9FUNG</name>
<evidence type="ECO:0000313" key="1">
    <source>
        <dbReference type="EMBL" id="KAJ1678085.1"/>
    </source>
</evidence>
<protein>
    <submittedName>
        <fullName evidence="1">Coronin-like protein crn1</fullName>
    </submittedName>
</protein>
<comment type="caution">
    <text evidence="1">The sequence shown here is derived from an EMBL/GenBank/DDBJ whole genome shotgun (WGS) entry which is preliminary data.</text>
</comment>
<accession>A0ACC1HRV1</accession>
<sequence length="549" mass="61962">KLSSQYPVFGGHSGPVIDTQFSPFNDHIIASGGEDGKVIIWGVPDDLTEEKHEDEVFNDPLLSLDRHTRREDTLAHGFLAWAHGMVNRKVAHVRFNPVAENVLATSSYDHTIKLWDINLGIERETLKGFSDVIQSIDWNWNGSLIVATCRDKRIRIFDPRSGGIIQDGACHQGIKGSRVVWMGDRNRVATTGFSRTSEREIFIWDTTNLQEPIKKVFVDTSSGLLMPTYDANCDMLYIGGKGDGNIRYYEYVNDDLFYLSEYQSTEPQRGLGAMPKYGVDVGACEIQRLYKVTNNYIEPISFRVPRKSDTFQEDVFPDTLAPQPALTSEEYFNGETKDPIMLSMKELYEHGYQPTANSSALLSQDSIAKQAGEGDATRSVAATYKQQGQGVDRHELEELKARNDELEQKLATVNSEKQEAEIQLASANEARKQLEGDLDTIKLLHESVKEELDRQLLEVGEAKQRLEDQLDAERSAHESAKRELASQKELVESLHKDIDKLHSADKDLKVHKEKSEELERRVKELESDLTKASQAARVLVEAVEKTFTL</sequence>
<dbReference type="Proteomes" id="UP001145114">
    <property type="component" value="Unassembled WGS sequence"/>
</dbReference>
<keyword evidence="2" id="KW-1185">Reference proteome</keyword>
<reference evidence="1" key="1">
    <citation type="submission" date="2022-06" db="EMBL/GenBank/DDBJ databases">
        <title>Phylogenomic reconstructions and comparative analyses of Kickxellomycotina fungi.</title>
        <authorList>
            <person name="Reynolds N.K."/>
            <person name="Stajich J.E."/>
            <person name="Barry K."/>
            <person name="Grigoriev I.V."/>
            <person name="Crous P."/>
            <person name="Smith M.E."/>
        </authorList>
    </citation>
    <scope>NUCLEOTIDE SEQUENCE</scope>
    <source>
        <strain evidence="1">RSA 2271</strain>
    </source>
</reference>
<dbReference type="EMBL" id="JAMZIH010001563">
    <property type="protein sequence ID" value="KAJ1678085.1"/>
    <property type="molecule type" value="Genomic_DNA"/>
</dbReference>
<evidence type="ECO:0000313" key="2">
    <source>
        <dbReference type="Proteomes" id="UP001145114"/>
    </source>
</evidence>
<proteinExistence type="predicted"/>
<organism evidence="1 2">
    <name type="scientific">Spiromyces aspiralis</name>
    <dbReference type="NCBI Taxonomy" id="68401"/>
    <lineage>
        <taxon>Eukaryota</taxon>
        <taxon>Fungi</taxon>
        <taxon>Fungi incertae sedis</taxon>
        <taxon>Zoopagomycota</taxon>
        <taxon>Kickxellomycotina</taxon>
        <taxon>Kickxellomycetes</taxon>
        <taxon>Kickxellales</taxon>
        <taxon>Kickxellaceae</taxon>
        <taxon>Spiromyces</taxon>
    </lineage>
</organism>
<gene>
    <name evidence="1" type="primary">CRN1_1</name>
    <name evidence="1" type="ORF">EV182_004806</name>
</gene>
<feature type="non-terminal residue" evidence="1">
    <location>
        <position position="1"/>
    </location>
</feature>